<keyword evidence="2" id="KW-1185">Reference proteome</keyword>
<organism evidence="1 2">
    <name type="scientific">Monosporascus cannonballus</name>
    <dbReference type="NCBI Taxonomy" id="155416"/>
    <lineage>
        <taxon>Eukaryota</taxon>
        <taxon>Fungi</taxon>
        <taxon>Dikarya</taxon>
        <taxon>Ascomycota</taxon>
        <taxon>Pezizomycotina</taxon>
        <taxon>Sordariomycetes</taxon>
        <taxon>Xylariomycetidae</taxon>
        <taxon>Xylariales</taxon>
        <taxon>Xylariales incertae sedis</taxon>
        <taxon>Monosporascus</taxon>
    </lineage>
</organism>
<dbReference type="InterPro" id="IPR036188">
    <property type="entry name" value="FAD/NAD-bd_sf"/>
</dbReference>
<evidence type="ECO:0000313" key="1">
    <source>
        <dbReference type="EMBL" id="RYO87705.1"/>
    </source>
</evidence>
<name>A0ABY0HCW3_9PEZI</name>
<dbReference type="Proteomes" id="UP000294003">
    <property type="component" value="Unassembled WGS sequence"/>
</dbReference>
<accession>A0ABY0HCW3</accession>
<evidence type="ECO:0008006" key="3">
    <source>
        <dbReference type="Google" id="ProtNLM"/>
    </source>
</evidence>
<comment type="caution">
    <text evidence="1">The sequence shown here is derived from an EMBL/GenBank/DDBJ whole genome shotgun (WGS) entry which is preliminary data.</text>
</comment>
<reference evidence="1 2" key="1">
    <citation type="submission" date="2018-06" db="EMBL/GenBank/DDBJ databases">
        <title>Complete Genomes of Monosporascus.</title>
        <authorList>
            <person name="Robinson A.J."/>
            <person name="Natvig D.O."/>
        </authorList>
    </citation>
    <scope>NUCLEOTIDE SEQUENCE [LARGE SCALE GENOMIC DNA]</scope>
    <source>
        <strain evidence="1 2">CBS 609.92</strain>
    </source>
</reference>
<proteinExistence type="predicted"/>
<gene>
    <name evidence="1" type="ORF">DL762_004098</name>
</gene>
<dbReference type="EMBL" id="QJNS01000097">
    <property type="protein sequence ID" value="RYO87705.1"/>
    <property type="molecule type" value="Genomic_DNA"/>
</dbReference>
<protein>
    <recommendedName>
        <fullName evidence="3">Plastocyanin-like domain-containing protein</fullName>
    </recommendedName>
</protein>
<sequence>MHLHGHIIVAAARGLRKRGSAARLASPTNSPITDFLILERNDYVGRRVRSAPFGARPDDGTPYTVELGANWV</sequence>
<evidence type="ECO:0000313" key="2">
    <source>
        <dbReference type="Proteomes" id="UP000294003"/>
    </source>
</evidence>
<dbReference type="Gene3D" id="3.50.50.60">
    <property type="entry name" value="FAD/NAD(P)-binding domain"/>
    <property type="match status" value="1"/>
</dbReference>